<keyword evidence="2" id="KW-1185">Reference proteome</keyword>
<name>A0ABN5PN03_9ACTO</name>
<evidence type="ECO:0000313" key="2">
    <source>
        <dbReference type="Proteomes" id="UP000273001"/>
    </source>
</evidence>
<protein>
    <submittedName>
        <fullName evidence="1">Uncharacterized protein</fullName>
    </submittedName>
</protein>
<accession>A0ABN5PN03</accession>
<evidence type="ECO:0000313" key="1">
    <source>
        <dbReference type="EMBL" id="AYD89681.1"/>
    </source>
</evidence>
<dbReference type="Proteomes" id="UP000273001">
    <property type="component" value="Chromosome"/>
</dbReference>
<reference evidence="1 2" key="1">
    <citation type="submission" date="2018-09" db="EMBL/GenBank/DDBJ databases">
        <authorList>
            <person name="Li J."/>
        </authorList>
    </citation>
    <scope>NUCLEOTIDE SEQUENCE [LARGE SCALE GENOMIC DNA]</scope>
    <source>
        <strain evidence="1 2">2129</strain>
    </source>
</reference>
<sequence>MAVQWERSRWTREVAQYCRLKALAELGDARAAKAALAYADRLGLNPWSMLRLRWEVAPAPAQDAPRATVTRIRDARSDFT</sequence>
<dbReference type="EMBL" id="CP032514">
    <property type="protein sequence ID" value="AYD89681.1"/>
    <property type="molecule type" value="Genomic_DNA"/>
</dbReference>
<organism evidence="1 2">
    <name type="scientific">Actinomyces lilanjuaniae</name>
    <dbReference type="NCBI Taxonomy" id="2321394"/>
    <lineage>
        <taxon>Bacteria</taxon>
        <taxon>Bacillati</taxon>
        <taxon>Actinomycetota</taxon>
        <taxon>Actinomycetes</taxon>
        <taxon>Actinomycetales</taxon>
        <taxon>Actinomycetaceae</taxon>
        <taxon>Actinomyces</taxon>
    </lineage>
</organism>
<gene>
    <name evidence="1" type="ORF">D5R93_05780</name>
</gene>
<proteinExistence type="predicted"/>